<dbReference type="Pfam" id="PF01476">
    <property type="entry name" value="LysM"/>
    <property type="match status" value="1"/>
</dbReference>
<evidence type="ECO:0000259" key="1">
    <source>
        <dbReference type="Pfam" id="PF01476"/>
    </source>
</evidence>
<reference evidence="2 3" key="1">
    <citation type="submission" date="2018-08" db="EMBL/GenBank/DDBJ databases">
        <title>Genome Sequence of Clavibacter michiganensis Subspecies type strains, and the Atypical Peach-Colored Strains Isolated from Tomato.</title>
        <authorList>
            <person name="Osdaghi E."/>
            <person name="Portier P."/>
            <person name="Briand M."/>
            <person name="Jacques M.-A."/>
        </authorList>
    </citation>
    <scope>NUCLEOTIDE SEQUENCE [LARGE SCALE GENOMIC DNA]</scope>
    <source>
        <strain evidence="2 3">CFBP 6488</strain>
    </source>
</reference>
<evidence type="ECO:0000313" key="3">
    <source>
        <dbReference type="Proteomes" id="UP000266634"/>
    </source>
</evidence>
<comment type="caution">
    <text evidence="2">The sequence shown here is derived from an EMBL/GenBank/DDBJ whole genome shotgun (WGS) entry which is preliminary data.</text>
</comment>
<feature type="domain" description="LysM" evidence="1">
    <location>
        <begin position="11"/>
        <end position="46"/>
    </location>
</feature>
<dbReference type="SUPFAM" id="SSF54106">
    <property type="entry name" value="LysM domain"/>
    <property type="match status" value="1"/>
</dbReference>
<protein>
    <submittedName>
        <fullName evidence="2">LysM domain-containing protein</fullName>
    </submittedName>
</protein>
<accession>A0A399SL94</accession>
<dbReference type="CDD" id="cd00118">
    <property type="entry name" value="LysM"/>
    <property type="match status" value="1"/>
</dbReference>
<dbReference type="AlphaFoldDB" id="A0A399SL94"/>
<evidence type="ECO:0000313" key="2">
    <source>
        <dbReference type="EMBL" id="RIJ43521.1"/>
    </source>
</evidence>
<dbReference type="Gene3D" id="3.10.350.10">
    <property type="entry name" value="LysM domain"/>
    <property type="match status" value="1"/>
</dbReference>
<gene>
    <name evidence="2" type="ORF">DZF93_06260</name>
</gene>
<proteinExistence type="predicted"/>
<dbReference type="EMBL" id="QWEA01000175">
    <property type="protein sequence ID" value="RIJ43521.1"/>
    <property type="molecule type" value="Genomic_DNA"/>
</dbReference>
<dbReference type="InterPro" id="IPR018392">
    <property type="entry name" value="LysM"/>
</dbReference>
<dbReference type="Proteomes" id="UP000266634">
    <property type="component" value="Unassembled WGS sequence"/>
</dbReference>
<dbReference type="InterPro" id="IPR036779">
    <property type="entry name" value="LysM_dom_sf"/>
</dbReference>
<sequence>MGTLAYYTPASGDTLTGVAASFGLCIADLEAANGNSAITAGEEIVVARTTATPLDDLACLG</sequence>
<organism evidence="2 3">
    <name type="scientific">Clavibacter michiganensis subsp. insidiosus</name>
    <dbReference type="NCBI Taxonomy" id="33014"/>
    <lineage>
        <taxon>Bacteria</taxon>
        <taxon>Bacillati</taxon>
        <taxon>Actinomycetota</taxon>
        <taxon>Actinomycetes</taxon>
        <taxon>Micrococcales</taxon>
        <taxon>Microbacteriaceae</taxon>
        <taxon>Clavibacter</taxon>
    </lineage>
</organism>
<name>A0A399SL94_9MICO</name>